<comment type="caution">
    <text evidence="2">The sequence shown here is derived from an EMBL/GenBank/DDBJ whole genome shotgun (WGS) entry which is preliminary data.</text>
</comment>
<protein>
    <recommendedName>
        <fullName evidence="1">Cupin type-2 domain-containing protein</fullName>
    </recommendedName>
</protein>
<feature type="domain" description="Cupin type-2" evidence="1">
    <location>
        <begin position="42"/>
        <end position="100"/>
    </location>
</feature>
<organism evidence="2 3">
    <name type="scientific">Pseudarthrobacter polychromogenes</name>
    <dbReference type="NCBI Taxonomy" id="1676"/>
    <lineage>
        <taxon>Bacteria</taxon>
        <taxon>Bacillati</taxon>
        <taxon>Actinomycetota</taxon>
        <taxon>Actinomycetes</taxon>
        <taxon>Micrococcales</taxon>
        <taxon>Micrococcaceae</taxon>
        <taxon>Pseudarthrobacter</taxon>
    </lineage>
</organism>
<dbReference type="SUPFAM" id="SSF51182">
    <property type="entry name" value="RmlC-like cupins"/>
    <property type="match status" value="1"/>
</dbReference>
<evidence type="ECO:0000313" key="2">
    <source>
        <dbReference type="EMBL" id="GGH03016.1"/>
    </source>
</evidence>
<keyword evidence="3" id="KW-1185">Reference proteome</keyword>
<dbReference type="Proteomes" id="UP000596938">
    <property type="component" value="Unassembled WGS sequence"/>
</dbReference>
<name>A0ABQ1XU36_9MICC</name>
<accession>A0ABQ1XU36</accession>
<dbReference type="InterPro" id="IPR011051">
    <property type="entry name" value="RmlC_Cupin_sf"/>
</dbReference>
<dbReference type="EMBL" id="BMKU01000009">
    <property type="protein sequence ID" value="GGH03016.1"/>
    <property type="molecule type" value="Genomic_DNA"/>
</dbReference>
<evidence type="ECO:0000259" key="1">
    <source>
        <dbReference type="Pfam" id="PF07883"/>
    </source>
</evidence>
<gene>
    <name evidence="2" type="ORF">GCM10011577_28670</name>
</gene>
<evidence type="ECO:0000313" key="3">
    <source>
        <dbReference type="Proteomes" id="UP000596938"/>
    </source>
</evidence>
<reference evidence="3" key="1">
    <citation type="journal article" date="2019" name="Int. J. Syst. Evol. Microbiol.">
        <title>The Global Catalogue of Microorganisms (GCM) 10K type strain sequencing project: providing services to taxonomists for standard genome sequencing and annotation.</title>
        <authorList>
            <consortium name="The Broad Institute Genomics Platform"/>
            <consortium name="The Broad Institute Genome Sequencing Center for Infectious Disease"/>
            <person name="Wu L."/>
            <person name="Ma J."/>
        </authorList>
    </citation>
    <scope>NUCLEOTIDE SEQUENCE [LARGE SCALE GENOMIC DNA]</scope>
    <source>
        <strain evidence="3">CGMCC 1.1927</strain>
    </source>
</reference>
<dbReference type="InterPro" id="IPR013096">
    <property type="entry name" value="Cupin_2"/>
</dbReference>
<dbReference type="Gene3D" id="2.60.120.10">
    <property type="entry name" value="Jelly Rolls"/>
    <property type="match status" value="1"/>
</dbReference>
<proteinExistence type="predicted"/>
<dbReference type="InterPro" id="IPR014710">
    <property type="entry name" value="RmlC-like_jellyroll"/>
</dbReference>
<dbReference type="Pfam" id="PF07883">
    <property type="entry name" value="Cupin_2"/>
    <property type="match status" value="1"/>
</dbReference>
<sequence>MNGRPVDSRMDQLLPAPGFPGGTAVTGLRVYDWESTDGLCGGSPHLHTVSSEAYVVTGGTGEVHTISMGGVQELGLAAGSLVWFSPGTVHRLVNRGGLTLNVIMSNAGLPEAGDAVLTFPRRILQDPDLYAAHALLPRGAEESDVAAAARRRRDLALEGYAELHTSVLRDGTPALQEFHRAAARLVRPRVGHWTELWAANVQSQVLATEQALRELADGSAASLAGAAVASSEQRAGEGFGMCGRLTTWEDSRL</sequence>